<protein>
    <submittedName>
        <fullName evidence="2">DUF6105 family protein</fullName>
    </submittedName>
</protein>
<feature type="transmembrane region" description="Helical" evidence="1">
    <location>
        <begin position="59"/>
        <end position="77"/>
    </location>
</feature>
<dbReference type="EMBL" id="JAJOZR010000004">
    <property type="protein sequence ID" value="MCD7108787.1"/>
    <property type="molecule type" value="Genomic_DNA"/>
</dbReference>
<proteinExistence type="predicted"/>
<accession>A0A9X1NPD7</accession>
<name>A0A9X1NPD7_9HYPH</name>
<evidence type="ECO:0000256" key="1">
    <source>
        <dbReference type="SAM" id="Phobius"/>
    </source>
</evidence>
<dbReference type="Pfam" id="PF19600">
    <property type="entry name" value="DUF6105"/>
    <property type="match status" value="1"/>
</dbReference>
<keyword evidence="1" id="KW-0812">Transmembrane</keyword>
<dbReference type="AlphaFoldDB" id="A0A9X1NPD7"/>
<dbReference type="RefSeq" id="WP_231813061.1">
    <property type="nucleotide sequence ID" value="NZ_JAJOZR010000004.1"/>
</dbReference>
<keyword evidence="1" id="KW-0472">Membrane</keyword>
<reference evidence="2" key="1">
    <citation type="submission" date="2021-12" db="EMBL/GenBank/DDBJ databases">
        <authorList>
            <person name="Li Y."/>
        </authorList>
    </citation>
    <scope>NUCLEOTIDE SEQUENCE</scope>
    <source>
        <strain evidence="2">DKSPLA3</strain>
    </source>
</reference>
<sequence>MKWLLILWGGPVLFLTSWYTLSYNDISFGIFMLSREANDLVFQMYGNVLGIAPETIPPLVARAMIFDSFIVFGLIALRKREAIVAWYRRRSDQSSVEAAARASEASLSSAP</sequence>
<comment type="caution">
    <text evidence="2">The sequence shown here is derived from an EMBL/GenBank/DDBJ whole genome shotgun (WGS) entry which is preliminary data.</text>
</comment>
<dbReference type="Proteomes" id="UP001139089">
    <property type="component" value="Unassembled WGS sequence"/>
</dbReference>
<keyword evidence="3" id="KW-1185">Reference proteome</keyword>
<organism evidence="2 3">
    <name type="scientific">Rhizobium quercicola</name>
    <dbReference type="NCBI Taxonomy" id="2901226"/>
    <lineage>
        <taxon>Bacteria</taxon>
        <taxon>Pseudomonadati</taxon>
        <taxon>Pseudomonadota</taxon>
        <taxon>Alphaproteobacteria</taxon>
        <taxon>Hyphomicrobiales</taxon>
        <taxon>Rhizobiaceae</taxon>
        <taxon>Rhizobium/Agrobacterium group</taxon>
        <taxon>Rhizobium</taxon>
    </lineage>
</organism>
<gene>
    <name evidence="2" type="ORF">LRX75_06995</name>
</gene>
<keyword evidence="1" id="KW-1133">Transmembrane helix</keyword>
<evidence type="ECO:0000313" key="2">
    <source>
        <dbReference type="EMBL" id="MCD7108787.1"/>
    </source>
</evidence>
<evidence type="ECO:0000313" key="3">
    <source>
        <dbReference type="Proteomes" id="UP001139089"/>
    </source>
</evidence>
<dbReference type="InterPro" id="IPR046087">
    <property type="entry name" value="DUF6105"/>
</dbReference>